<proteinExistence type="predicted"/>
<organism evidence="1 2">
    <name type="scientific">Eretmocerus hayati</name>
    <dbReference type="NCBI Taxonomy" id="131215"/>
    <lineage>
        <taxon>Eukaryota</taxon>
        <taxon>Metazoa</taxon>
        <taxon>Ecdysozoa</taxon>
        <taxon>Arthropoda</taxon>
        <taxon>Hexapoda</taxon>
        <taxon>Insecta</taxon>
        <taxon>Pterygota</taxon>
        <taxon>Neoptera</taxon>
        <taxon>Endopterygota</taxon>
        <taxon>Hymenoptera</taxon>
        <taxon>Apocrita</taxon>
        <taxon>Proctotrupomorpha</taxon>
        <taxon>Chalcidoidea</taxon>
        <taxon>Aphelinidae</taxon>
        <taxon>Aphelininae</taxon>
        <taxon>Eretmocerus</taxon>
    </lineage>
</organism>
<keyword evidence="2" id="KW-1185">Reference proteome</keyword>
<reference evidence="1" key="1">
    <citation type="submission" date="2023-04" db="EMBL/GenBank/DDBJ databases">
        <title>A chromosome-level genome assembly of the parasitoid wasp Eretmocerus hayati.</title>
        <authorList>
            <person name="Zhong Y."/>
            <person name="Liu S."/>
            <person name="Liu Y."/>
        </authorList>
    </citation>
    <scope>NUCLEOTIDE SEQUENCE</scope>
    <source>
        <strain evidence="1">ZJU_SS_LIU_2023</strain>
    </source>
</reference>
<sequence length="283" mass="31783">MNIQVAAKSMATLDENVIQNRPLGLSFNRSCTSTVTAGQGSATTTTLTYQTPITTSMVKRSRVEMPTQYGFELTDYMDNTGQFSSRRVAMNFENRTRSVFTSTTRDFRCIGPAVGVFVDKISTNPLFAPQSENQKKLFEVLMTKNLKIGLLKSEDGRVIMNETGSVLLQPDRLGWRCGNCCLKHPEKYNKWQGWMVHEVNQVGILDEYPVVMICADCGNNALSPYNLDNCVDAVITCARHWEDVNKGVIMEVLPICVDCLCSQMTAQKLQDHIDGARLRRYPK</sequence>
<evidence type="ECO:0000313" key="2">
    <source>
        <dbReference type="Proteomes" id="UP001239111"/>
    </source>
</evidence>
<protein>
    <submittedName>
        <fullName evidence="1">Uncharacterized protein</fullName>
    </submittedName>
</protein>
<accession>A0ACC2N3S2</accession>
<name>A0ACC2N3S2_9HYME</name>
<evidence type="ECO:0000313" key="1">
    <source>
        <dbReference type="EMBL" id="KAJ8665714.1"/>
    </source>
</evidence>
<gene>
    <name evidence="1" type="ORF">QAD02_007376</name>
</gene>
<comment type="caution">
    <text evidence="1">The sequence shown here is derived from an EMBL/GenBank/DDBJ whole genome shotgun (WGS) entry which is preliminary data.</text>
</comment>
<dbReference type="Proteomes" id="UP001239111">
    <property type="component" value="Chromosome 4"/>
</dbReference>
<dbReference type="EMBL" id="CM056744">
    <property type="protein sequence ID" value="KAJ8665714.1"/>
    <property type="molecule type" value="Genomic_DNA"/>
</dbReference>